<comment type="subcellular location">
    <subcellularLocation>
        <location evidence="5">Membrane</location>
        <topology evidence="5">Single-pass membrane protein</topology>
    </subcellularLocation>
</comment>
<dbReference type="Proteomes" id="UP000196158">
    <property type="component" value="Unassembled WGS sequence"/>
</dbReference>
<evidence type="ECO:0000259" key="7">
    <source>
        <dbReference type="PROSITE" id="PS51635"/>
    </source>
</evidence>
<dbReference type="FunFam" id="3.40.1090.10:FF:000036">
    <property type="entry name" value="Patatin-like phospholipase domain-containing protein"/>
    <property type="match status" value="1"/>
</dbReference>
<dbReference type="GO" id="GO:0016746">
    <property type="term" value="F:acyltransferase activity"/>
    <property type="evidence" value="ECO:0007669"/>
    <property type="project" value="UniProtKB-KW"/>
</dbReference>
<dbReference type="InterPro" id="IPR050301">
    <property type="entry name" value="NTE"/>
</dbReference>
<keyword evidence="8" id="KW-0012">Acyltransferase</keyword>
<dbReference type="EMBL" id="FXLY01000002">
    <property type="protein sequence ID" value="SMN17902.1"/>
    <property type="molecule type" value="Genomic_DNA"/>
</dbReference>
<dbReference type="OrthoDB" id="10049244at2759"/>
<evidence type="ECO:0000256" key="2">
    <source>
        <dbReference type="ARBA" id="ARBA00022963"/>
    </source>
</evidence>
<dbReference type="PANTHER" id="PTHR14226:SF10">
    <property type="entry name" value="TRIACYLGLYCEROL LIPASE 4-RELATED"/>
    <property type="match status" value="1"/>
</dbReference>
<dbReference type="Gene3D" id="3.40.1090.10">
    <property type="entry name" value="Cytosolic phospholipase A2 catalytic domain"/>
    <property type="match status" value="1"/>
</dbReference>
<evidence type="ECO:0000256" key="6">
    <source>
        <dbReference type="SAM" id="MobiDB-lite"/>
    </source>
</evidence>
<keyword evidence="1 4" id="KW-0378">Hydrolase</keyword>
<reference evidence="8 9" key="1">
    <citation type="submission" date="2017-04" db="EMBL/GenBank/DDBJ databases">
        <authorList>
            <person name="Afonso C.L."/>
            <person name="Miller P.J."/>
            <person name="Scott M.A."/>
            <person name="Spackman E."/>
            <person name="Goraichik I."/>
            <person name="Dimitrov K.M."/>
            <person name="Suarez D.L."/>
            <person name="Swayne D.E."/>
        </authorList>
    </citation>
    <scope>NUCLEOTIDE SEQUENCE [LARGE SCALE GENOMIC DNA]</scope>
</reference>
<feature type="compositionally biased region" description="Low complexity" evidence="6">
    <location>
        <begin position="749"/>
        <end position="764"/>
    </location>
</feature>
<keyword evidence="2 4" id="KW-0442">Lipid degradation</keyword>
<dbReference type="InterPro" id="IPR002641">
    <property type="entry name" value="PNPLA_dom"/>
</dbReference>
<accession>A0A1X7QWW1</accession>
<organism evidence="8 9">
    <name type="scientific">Maudiozyma saulgeensis</name>
    <dbReference type="NCBI Taxonomy" id="1789683"/>
    <lineage>
        <taxon>Eukaryota</taxon>
        <taxon>Fungi</taxon>
        <taxon>Dikarya</taxon>
        <taxon>Ascomycota</taxon>
        <taxon>Saccharomycotina</taxon>
        <taxon>Saccharomycetes</taxon>
        <taxon>Saccharomycetales</taxon>
        <taxon>Saccharomycetaceae</taxon>
        <taxon>Maudiozyma</taxon>
    </lineage>
</organism>
<gene>
    <name evidence="8" type="ORF">KASA_0Q02772G</name>
</gene>
<dbReference type="Pfam" id="PF01734">
    <property type="entry name" value="Patatin"/>
    <property type="match status" value="1"/>
</dbReference>
<dbReference type="STRING" id="1789683.A0A1X7QWW1"/>
<sequence>MVSPQNSYPVTQYLIERYYEILGVPLPEGPNLELHKNSDELFDIISGKNVSRSEDSTPDTTVTNDEDIENEQKGACSINLETTSLLEKIKGLVSSITSWNFSYEKSIQIGALLKERGNALSFRQWEKIGLKLDSLMMKSSWKFKTESNLYDYKLITELTDKLVLYRTTEDYEKLLYLIRTTWVRNLGEMCNLNLYRHSNIGTKKLIETYLNESQLAIDALLNRSDMEPQYLLRILQQTRRNVGRTALVLSGGATFGLFHIGVLAALYEEDLVPRVISGTSAGSIVASIFCVHTRDEIPALLANVLNMQFNIFKDNRDQSNSEDFLLKVDRFFKQGTWFTNRHLVNTMVGFLGDMTFKEAYYRTGRILNITVSSASIFEQPRLLNNLTAPNVLIWSAVCASCSVPGVFPATPLYEKDPKTGQKKEWTGNSSVKFVDGSVENDLPITRLSEMFNIDHIIACQVNFHVFPFLNFSVNCVGGEVQNEMSARFKKHVNNFYDFFTGEIVHYLEIGSELGIARNLLTKLRSVLSQQYSGNVTILPNMSMLLKSTELLNNPSQEFLLYETVNGARATWPKISMIKNNCRQEFALDKAIFFLKEKIIMSTSIKNPLQFSEATIRVSDIPSNKDEESPLQESKGAHVEHTGSLDDNIAEPEELDSLLIHPNDENSDRRETRLRSLSLREPVSLSKRPPILENRSSINIRRTSTPVITYGVLAVSTSARTVSPKKPSGSVIRRSPRNIDRNDQRRKGRSSTIITYSTTSSENRY</sequence>
<evidence type="ECO:0000256" key="5">
    <source>
        <dbReference type="RuleBase" id="RU362055"/>
    </source>
</evidence>
<comment type="function">
    <text evidence="5">Lipid hydrolase.</text>
</comment>
<evidence type="ECO:0000313" key="9">
    <source>
        <dbReference type="Proteomes" id="UP000196158"/>
    </source>
</evidence>
<dbReference type="InterPro" id="IPR021771">
    <property type="entry name" value="Triacylglycerol_lipase_N"/>
</dbReference>
<dbReference type="Pfam" id="PF11815">
    <property type="entry name" value="DUF3336"/>
    <property type="match status" value="1"/>
</dbReference>
<comment type="similarity">
    <text evidence="5">Belongs to the PLPL family.</text>
</comment>
<feature type="short sequence motif" description="GXSXG" evidence="4">
    <location>
        <begin position="278"/>
        <end position="282"/>
    </location>
</feature>
<feature type="region of interest" description="Disordered" evidence="6">
    <location>
        <begin position="718"/>
        <end position="764"/>
    </location>
</feature>
<evidence type="ECO:0000313" key="8">
    <source>
        <dbReference type="EMBL" id="SMN17902.1"/>
    </source>
</evidence>
<dbReference type="PANTHER" id="PTHR14226">
    <property type="entry name" value="NEUROPATHY TARGET ESTERASE/SWISS CHEESE D.MELANOGASTER"/>
    <property type="match status" value="1"/>
</dbReference>
<keyword evidence="9" id="KW-1185">Reference proteome</keyword>
<dbReference type="GO" id="GO:0004806">
    <property type="term" value="F:triacylglycerol lipase activity"/>
    <property type="evidence" value="ECO:0007669"/>
    <property type="project" value="InterPro"/>
</dbReference>
<dbReference type="CDD" id="cd07230">
    <property type="entry name" value="Pat_TGL4-5_like"/>
    <property type="match status" value="1"/>
</dbReference>
<evidence type="ECO:0000256" key="1">
    <source>
        <dbReference type="ARBA" id="ARBA00022801"/>
    </source>
</evidence>
<dbReference type="GO" id="GO:0016020">
    <property type="term" value="C:membrane"/>
    <property type="evidence" value="ECO:0007669"/>
    <property type="project" value="UniProtKB-SubCell"/>
</dbReference>
<evidence type="ECO:0000256" key="4">
    <source>
        <dbReference type="PROSITE-ProRule" id="PRU01161"/>
    </source>
</evidence>
<keyword evidence="3 4" id="KW-0443">Lipid metabolism</keyword>
<proteinExistence type="inferred from homology"/>
<feature type="active site" description="Proton acceptor" evidence="4">
    <location>
        <position position="435"/>
    </location>
</feature>
<protein>
    <recommendedName>
        <fullName evidence="5">Patatin-like phospholipase domain-containing protein</fullName>
        <ecNumber evidence="5">3.1.1.-</ecNumber>
    </recommendedName>
</protein>
<feature type="region of interest" description="Disordered" evidence="6">
    <location>
        <begin position="619"/>
        <end position="640"/>
    </location>
</feature>
<feature type="active site" description="Nucleophile" evidence="4">
    <location>
        <position position="280"/>
    </location>
</feature>
<dbReference type="InterPro" id="IPR016035">
    <property type="entry name" value="Acyl_Trfase/lysoPLipase"/>
</dbReference>
<evidence type="ECO:0000256" key="3">
    <source>
        <dbReference type="ARBA" id="ARBA00023098"/>
    </source>
</evidence>
<feature type="domain" description="PNPLA" evidence="7">
    <location>
        <begin position="247"/>
        <end position="448"/>
    </location>
</feature>
<dbReference type="PROSITE" id="PS51635">
    <property type="entry name" value="PNPLA"/>
    <property type="match status" value="1"/>
</dbReference>
<keyword evidence="8" id="KW-0808">Transferase</keyword>
<comment type="caution">
    <text evidence="4">Lacks conserved residue(s) required for the propagation of feature annotation.</text>
</comment>
<name>A0A1X7QWW1_9SACH</name>
<dbReference type="GO" id="GO:0016042">
    <property type="term" value="P:lipid catabolic process"/>
    <property type="evidence" value="ECO:0007669"/>
    <property type="project" value="UniProtKB-UniRule"/>
</dbReference>
<dbReference type="GO" id="GO:0006641">
    <property type="term" value="P:triglyceride metabolic process"/>
    <property type="evidence" value="ECO:0007669"/>
    <property type="project" value="UniProtKB-ARBA"/>
</dbReference>
<dbReference type="AlphaFoldDB" id="A0A1X7QWW1"/>
<dbReference type="SUPFAM" id="SSF52151">
    <property type="entry name" value="FabD/lysophospholipase-like"/>
    <property type="match status" value="1"/>
</dbReference>
<dbReference type="EC" id="3.1.1.-" evidence="5"/>